<evidence type="ECO:0000256" key="2">
    <source>
        <dbReference type="ARBA" id="ARBA00006742"/>
    </source>
</evidence>
<comment type="similarity">
    <text evidence="2">Belongs to the YajC family.</text>
</comment>
<evidence type="ECO:0000256" key="3">
    <source>
        <dbReference type="ARBA" id="ARBA00014962"/>
    </source>
</evidence>
<reference evidence="12" key="1">
    <citation type="submission" date="2022-06" db="EMBL/GenBank/DDBJ databases">
        <title>Aeoliella straminimaris, a novel planctomycete from sediments.</title>
        <authorList>
            <person name="Vitorino I.R."/>
            <person name="Lage O.M."/>
        </authorList>
    </citation>
    <scope>NUCLEOTIDE SEQUENCE</scope>
    <source>
        <strain evidence="12">ICT_H6.2</strain>
    </source>
</reference>
<keyword evidence="6 11" id="KW-0812">Transmembrane</keyword>
<evidence type="ECO:0000256" key="1">
    <source>
        <dbReference type="ARBA" id="ARBA00004162"/>
    </source>
</evidence>
<dbReference type="EMBL" id="JAMXLR010000095">
    <property type="protein sequence ID" value="MCO6048064.1"/>
    <property type="molecule type" value="Genomic_DNA"/>
</dbReference>
<gene>
    <name evidence="12" type="primary">yajC</name>
    <name evidence="12" type="ORF">NG895_29530</name>
</gene>
<dbReference type="Proteomes" id="UP001155241">
    <property type="component" value="Unassembled WGS sequence"/>
</dbReference>
<evidence type="ECO:0000313" key="13">
    <source>
        <dbReference type="Proteomes" id="UP001155241"/>
    </source>
</evidence>
<keyword evidence="10 11" id="KW-0472">Membrane</keyword>
<dbReference type="PANTHER" id="PTHR33909:SF1">
    <property type="entry name" value="SEC TRANSLOCON ACCESSORY COMPLEX SUBUNIT YAJC"/>
    <property type="match status" value="1"/>
</dbReference>
<protein>
    <recommendedName>
        <fullName evidence="3">Sec translocon accessory complex subunit YajC</fullName>
    </recommendedName>
</protein>
<keyword evidence="4" id="KW-0813">Transport</keyword>
<sequence>MDWTTSLLLLAQEAGAQQAAAEADRPWYFDFIPMVLIALLAYFMLFLPEKKKQEQLKKLEGVKENDRVITTGGIYGVVTNIQRDAGRVTLRVDDATGTKIKVSLAAITQIQGDDNEGGKDKAKEKDK</sequence>
<name>A0A9X2FIP4_9BACT</name>
<dbReference type="AlphaFoldDB" id="A0A9X2FIP4"/>
<dbReference type="NCBIfam" id="TIGR00739">
    <property type="entry name" value="yajC"/>
    <property type="match status" value="1"/>
</dbReference>
<dbReference type="RefSeq" id="WP_252856177.1">
    <property type="nucleotide sequence ID" value="NZ_JAMXLR010000095.1"/>
</dbReference>
<dbReference type="GO" id="GO:0005886">
    <property type="term" value="C:plasma membrane"/>
    <property type="evidence" value="ECO:0007669"/>
    <property type="project" value="UniProtKB-SubCell"/>
</dbReference>
<feature type="transmembrane region" description="Helical" evidence="11">
    <location>
        <begin position="26"/>
        <end position="47"/>
    </location>
</feature>
<dbReference type="PRINTS" id="PR01853">
    <property type="entry name" value="YAJCTRNLCASE"/>
</dbReference>
<evidence type="ECO:0000256" key="4">
    <source>
        <dbReference type="ARBA" id="ARBA00022448"/>
    </source>
</evidence>
<keyword evidence="9" id="KW-0811">Translocation</keyword>
<keyword evidence="7" id="KW-0653">Protein transport</keyword>
<evidence type="ECO:0000256" key="7">
    <source>
        <dbReference type="ARBA" id="ARBA00022927"/>
    </source>
</evidence>
<keyword evidence="13" id="KW-1185">Reference proteome</keyword>
<evidence type="ECO:0000256" key="6">
    <source>
        <dbReference type="ARBA" id="ARBA00022692"/>
    </source>
</evidence>
<dbReference type="SMART" id="SM01323">
    <property type="entry name" value="YajC"/>
    <property type="match status" value="1"/>
</dbReference>
<evidence type="ECO:0000256" key="9">
    <source>
        <dbReference type="ARBA" id="ARBA00023010"/>
    </source>
</evidence>
<evidence type="ECO:0000313" key="12">
    <source>
        <dbReference type="EMBL" id="MCO6048064.1"/>
    </source>
</evidence>
<evidence type="ECO:0000256" key="8">
    <source>
        <dbReference type="ARBA" id="ARBA00022989"/>
    </source>
</evidence>
<evidence type="ECO:0000256" key="10">
    <source>
        <dbReference type="ARBA" id="ARBA00023136"/>
    </source>
</evidence>
<keyword evidence="8 11" id="KW-1133">Transmembrane helix</keyword>
<dbReference type="PANTHER" id="PTHR33909">
    <property type="entry name" value="SEC TRANSLOCON ACCESSORY COMPLEX SUBUNIT YAJC"/>
    <property type="match status" value="1"/>
</dbReference>
<evidence type="ECO:0000256" key="5">
    <source>
        <dbReference type="ARBA" id="ARBA00022475"/>
    </source>
</evidence>
<keyword evidence="5" id="KW-1003">Cell membrane</keyword>
<evidence type="ECO:0000256" key="11">
    <source>
        <dbReference type="SAM" id="Phobius"/>
    </source>
</evidence>
<comment type="caution">
    <text evidence="12">The sequence shown here is derived from an EMBL/GenBank/DDBJ whole genome shotgun (WGS) entry which is preliminary data.</text>
</comment>
<comment type="subcellular location">
    <subcellularLocation>
        <location evidence="1">Cell membrane</location>
        <topology evidence="1">Single-pass membrane protein</topology>
    </subcellularLocation>
</comment>
<proteinExistence type="inferred from homology"/>
<organism evidence="12 13">
    <name type="scientific">Aeoliella straminimaris</name>
    <dbReference type="NCBI Taxonomy" id="2954799"/>
    <lineage>
        <taxon>Bacteria</taxon>
        <taxon>Pseudomonadati</taxon>
        <taxon>Planctomycetota</taxon>
        <taxon>Planctomycetia</taxon>
        <taxon>Pirellulales</taxon>
        <taxon>Lacipirellulaceae</taxon>
        <taxon>Aeoliella</taxon>
    </lineage>
</organism>
<dbReference type="GO" id="GO:0015031">
    <property type="term" value="P:protein transport"/>
    <property type="evidence" value="ECO:0007669"/>
    <property type="project" value="UniProtKB-KW"/>
</dbReference>
<accession>A0A9X2FIP4</accession>
<dbReference type="InterPro" id="IPR003849">
    <property type="entry name" value="Preprotein_translocase_YajC"/>
</dbReference>
<dbReference type="Pfam" id="PF02699">
    <property type="entry name" value="YajC"/>
    <property type="match status" value="1"/>
</dbReference>